<organism evidence="9 10">
    <name type="scientific">Haematococcus lacustris</name>
    <name type="common">Green alga</name>
    <name type="synonym">Haematococcus pluvialis</name>
    <dbReference type="NCBI Taxonomy" id="44745"/>
    <lineage>
        <taxon>Eukaryota</taxon>
        <taxon>Viridiplantae</taxon>
        <taxon>Chlorophyta</taxon>
        <taxon>core chlorophytes</taxon>
        <taxon>Chlorophyceae</taxon>
        <taxon>CS clade</taxon>
        <taxon>Chlamydomonadales</taxon>
        <taxon>Haematococcaceae</taxon>
        <taxon>Haematococcus</taxon>
    </lineage>
</organism>
<evidence type="ECO:0000256" key="3">
    <source>
        <dbReference type="ARBA" id="ARBA00022723"/>
    </source>
</evidence>
<accession>A0A699ZV87</accession>
<dbReference type="InterPro" id="IPR043502">
    <property type="entry name" value="DNA/RNA_pol_sf"/>
</dbReference>
<reference evidence="9 10" key="1">
    <citation type="submission" date="2020-02" db="EMBL/GenBank/DDBJ databases">
        <title>Draft genome sequence of Haematococcus lacustris strain NIES-144.</title>
        <authorList>
            <person name="Morimoto D."/>
            <person name="Nakagawa S."/>
            <person name="Yoshida T."/>
            <person name="Sawayama S."/>
        </authorList>
    </citation>
    <scope>NUCLEOTIDE SEQUENCE [LARGE SCALE GENOMIC DNA]</scope>
    <source>
        <strain evidence="9 10">NIES-144</strain>
    </source>
</reference>
<dbReference type="PANTHER" id="PTHR45873">
    <property type="entry name" value="DNA POLYMERASE ETA"/>
    <property type="match status" value="1"/>
</dbReference>
<protein>
    <recommendedName>
        <fullName evidence="7">DNA polymerase eta</fullName>
    </recommendedName>
</protein>
<dbReference type="InterPro" id="IPR017961">
    <property type="entry name" value="DNA_pol_Y-fam_little_finger"/>
</dbReference>
<dbReference type="SUPFAM" id="SSF56672">
    <property type="entry name" value="DNA/RNA polymerases"/>
    <property type="match status" value="1"/>
</dbReference>
<evidence type="ECO:0000256" key="2">
    <source>
        <dbReference type="ARBA" id="ARBA00022679"/>
    </source>
</evidence>
<keyword evidence="6" id="KW-0539">Nucleus</keyword>
<dbReference type="GO" id="GO:0005634">
    <property type="term" value="C:nucleus"/>
    <property type="evidence" value="ECO:0007669"/>
    <property type="project" value="UniProtKB-SubCell"/>
</dbReference>
<keyword evidence="5" id="KW-0234">DNA repair</keyword>
<evidence type="ECO:0000256" key="4">
    <source>
        <dbReference type="ARBA" id="ARBA00022763"/>
    </source>
</evidence>
<comment type="subcellular location">
    <subcellularLocation>
        <location evidence="1">Nucleus</location>
    </subcellularLocation>
</comment>
<evidence type="ECO:0000256" key="7">
    <source>
        <dbReference type="ARBA" id="ARBA00044975"/>
    </source>
</evidence>
<dbReference type="GO" id="GO:0005657">
    <property type="term" value="C:replication fork"/>
    <property type="evidence" value="ECO:0007669"/>
    <property type="project" value="TreeGrafter"/>
</dbReference>
<keyword evidence="4" id="KW-0227">DNA damage</keyword>
<evidence type="ECO:0000256" key="5">
    <source>
        <dbReference type="ARBA" id="ARBA00023204"/>
    </source>
</evidence>
<dbReference type="InterPro" id="IPR052230">
    <property type="entry name" value="DNA_polymerase_eta"/>
</dbReference>
<sequence length="317" mass="33860">MGQYGQQPVLLHGIREEGSASAKSTSKACLQRYRQASSEIMRVLGGLLAHGAVMEKGGLDEVFIDVTYMVAGFEGLEEEEAEGARQRAEVPHGLRELAVAVAGYSVVEGGVQIDLGLESDRRLVVAAAIAKRLRDAVLSDKACGYTCSAGIAQNKMLAKLGSARNKPAQQTLILPRVVAGLMQSLPVAKIRGLGGKLGAALTLAAGGEQTAGAVQALSLAALTRAVGQERARWVFNIVRGMDDEAVKPKGLIKSINSCKSFNPTSNLAQISRWMEVLADELADRMADDEWEHKRVASTLVLHYRASSNQQGPERSVR</sequence>
<keyword evidence="2" id="KW-0808">Transferase</keyword>
<dbReference type="Pfam" id="PF21704">
    <property type="entry name" value="POLH-Rev1_HhH"/>
    <property type="match status" value="1"/>
</dbReference>
<evidence type="ECO:0000256" key="1">
    <source>
        <dbReference type="ARBA" id="ARBA00004123"/>
    </source>
</evidence>
<dbReference type="GO" id="GO:0006281">
    <property type="term" value="P:DNA repair"/>
    <property type="evidence" value="ECO:0007669"/>
    <property type="project" value="UniProtKB-KW"/>
</dbReference>
<evidence type="ECO:0000256" key="6">
    <source>
        <dbReference type="ARBA" id="ARBA00023242"/>
    </source>
</evidence>
<dbReference type="InterPro" id="IPR036775">
    <property type="entry name" value="DNA_pol_Y-fam_lit_finger_sf"/>
</dbReference>
<evidence type="ECO:0000313" key="9">
    <source>
        <dbReference type="EMBL" id="GFH22656.1"/>
    </source>
</evidence>
<feature type="domain" description="UmuC" evidence="8">
    <location>
        <begin position="30"/>
        <end position="194"/>
    </location>
</feature>
<dbReference type="InterPro" id="IPR043128">
    <property type="entry name" value="Rev_trsase/Diguanyl_cyclase"/>
</dbReference>
<dbReference type="Pfam" id="PF11799">
    <property type="entry name" value="IMS_C"/>
    <property type="match status" value="1"/>
</dbReference>
<dbReference type="PANTHER" id="PTHR45873:SF1">
    <property type="entry name" value="DNA POLYMERASE ETA"/>
    <property type="match status" value="1"/>
</dbReference>
<dbReference type="Gene3D" id="3.30.70.270">
    <property type="match status" value="1"/>
</dbReference>
<dbReference type="GO" id="GO:0046872">
    <property type="term" value="F:metal ion binding"/>
    <property type="evidence" value="ECO:0007669"/>
    <property type="project" value="UniProtKB-KW"/>
</dbReference>
<dbReference type="GO" id="GO:0009314">
    <property type="term" value="P:response to radiation"/>
    <property type="evidence" value="ECO:0007669"/>
    <property type="project" value="TreeGrafter"/>
</dbReference>
<gene>
    <name evidence="9" type="ORF">HaLaN_20153</name>
</gene>
<dbReference type="GO" id="GO:0003887">
    <property type="term" value="F:DNA-directed DNA polymerase activity"/>
    <property type="evidence" value="ECO:0007669"/>
    <property type="project" value="TreeGrafter"/>
</dbReference>
<keyword evidence="3" id="KW-0479">Metal-binding</keyword>
<dbReference type="PROSITE" id="PS50173">
    <property type="entry name" value="UMUC"/>
    <property type="match status" value="1"/>
</dbReference>
<dbReference type="Gene3D" id="3.30.1490.100">
    <property type="entry name" value="DNA polymerase, Y-family, little finger domain"/>
    <property type="match status" value="1"/>
</dbReference>
<name>A0A699ZV87_HAELA</name>
<comment type="caution">
    <text evidence="9">The sequence shown here is derived from an EMBL/GenBank/DDBJ whole genome shotgun (WGS) entry which is preliminary data.</text>
</comment>
<dbReference type="GO" id="GO:0042276">
    <property type="term" value="P:error-prone translesion synthesis"/>
    <property type="evidence" value="ECO:0007669"/>
    <property type="project" value="TreeGrafter"/>
</dbReference>
<keyword evidence="10" id="KW-1185">Reference proteome</keyword>
<dbReference type="Pfam" id="PF00817">
    <property type="entry name" value="IMS"/>
    <property type="match status" value="1"/>
</dbReference>
<evidence type="ECO:0000259" key="8">
    <source>
        <dbReference type="PROSITE" id="PS50173"/>
    </source>
</evidence>
<evidence type="ECO:0000313" key="10">
    <source>
        <dbReference type="Proteomes" id="UP000485058"/>
    </source>
</evidence>
<dbReference type="GO" id="GO:0035861">
    <property type="term" value="C:site of double-strand break"/>
    <property type="evidence" value="ECO:0007669"/>
    <property type="project" value="TreeGrafter"/>
</dbReference>
<dbReference type="Gene3D" id="1.10.150.20">
    <property type="entry name" value="5' to 3' exonuclease, C-terminal subdomain"/>
    <property type="match status" value="1"/>
</dbReference>
<dbReference type="InterPro" id="IPR001126">
    <property type="entry name" value="UmuC"/>
</dbReference>
<dbReference type="EMBL" id="BLLF01002091">
    <property type="protein sequence ID" value="GFH22656.1"/>
    <property type="molecule type" value="Genomic_DNA"/>
</dbReference>
<proteinExistence type="predicted"/>
<dbReference type="AlphaFoldDB" id="A0A699ZV87"/>
<dbReference type="GO" id="GO:0003684">
    <property type="term" value="F:damaged DNA binding"/>
    <property type="evidence" value="ECO:0007669"/>
    <property type="project" value="InterPro"/>
</dbReference>
<dbReference type="SUPFAM" id="SSF100879">
    <property type="entry name" value="Lesion bypass DNA polymerase (Y-family), little finger domain"/>
    <property type="match status" value="1"/>
</dbReference>
<dbReference type="Proteomes" id="UP000485058">
    <property type="component" value="Unassembled WGS sequence"/>
</dbReference>